<dbReference type="RefSeq" id="WP_142829313.1">
    <property type="nucleotide sequence ID" value="NZ_CP117270.1"/>
</dbReference>
<evidence type="ECO:0000256" key="1">
    <source>
        <dbReference type="SAM" id="MobiDB-lite"/>
    </source>
</evidence>
<feature type="compositionally biased region" description="Basic and acidic residues" evidence="1">
    <location>
        <begin position="13"/>
        <end position="32"/>
    </location>
</feature>
<name>A0ABY8ITE8_9HYPH</name>
<dbReference type="Proteomes" id="UP000318939">
    <property type="component" value="Plasmid unnamed2"/>
</dbReference>
<keyword evidence="3" id="KW-1185">Reference proteome</keyword>
<evidence type="ECO:0000313" key="2">
    <source>
        <dbReference type="EMBL" id="WFS26501.1"/>
    </source>
</evidence>
<geneLocation type="plasmid" evidence="2 3">
    <name>unnamed2</name>
</geneLocation>
<proteinExistence type="predicted"/>
<reference evidence="2" key="1">
    <citation type="journal article" date="2019" name="Phytopathology">
        <title>A Novel Group of Rhizobium tumorigenes-Like Agrobacteria Associated with Crown Gall Disease of Rhododendron and Blueberry.</title>
        <authorList>
            <person name="Kuzmanovic N."/>
            <person name="Behrens P."/>
            <person name="Idczak E."/>
            <person name="Wagner S."/>
            <person name="Gotz M."/>
            <person name="Sproer C."/>
            <person name="Bunk B."/>
            <person name="Overmann J."/>
            <person name="Smalla K."/>
        </authorList>
    </citation>
    <scope>NUCLEOTIDE SEQUENCE</scope>
    <source>
        <strain evidence="2">Rho-6.2</strain>
    </source>
</reference>
<keyword evidence="2" id="KW-0614">Plasmid</keyword>
<dbReference type="EMBL" id="CP117270">
    <property type="protein sequence ID" value="WFS26501.1"/>
    <property type="molecule type" value="Genomic_DNA"/>
</dbReference>
<gene>
    <name evidence="2" type="ORF">PR018_27880</name>
</gene>
<protein>
    <submittedName>
        <fullName evidence="2">Uncharacterized protein</fullName>
    </submittedName>
</protein>
<evidence type="ECO:0000313" key="3">
    <source>
        <dbReference type="Proteomes" id="UP000318939"/>
    </source>
</evidence>
<organism evidence="2 3">
    <name type="scientific">Rhizobium rhododendri</name>
    <dbReference type="NCBI Taxonomy" id="2506430"/>
    <lineage>
        <taxon>Bacteria</taxon>
        <taxon>Pseudomonadati</taxon>
        <taxon>Pseudomonadota</taxon>
        <taxon>Alphaproteobacteria</taxon>
        <taxon>Hyphomicrobiales</taxon>
        <taxon>Rhizobiaceae</taxon>
        <taxon>Rhizobium/Agrobacterium group</taxon>
        <taxon>Rhizobium</taxon>
    </lineage>
</organism>
<accession>A0ABY8ITE8</accession>
<reference evidence="2" key="2">
    <citation type="journal article" date="2023" name="MicrobiologyOpen">
        <title>Genomics of the tumorigenes clade of the family Rhizobiaceae and description of Rhizobium rhododendri sp. nov.</title>
        <authorList>
            <person name="Kuzmanovic N."/>
            <person name="diCenzo G.C."/>
            <person name="Bunk B."/>
            <person name="Sproeer C."/>
            <person name="Fruehling A."/>
            <person name="Neumann-Schaal M."/>
            <person name="Overmann J."/>
            <person name="Smalla K."/>
        </authorList>
    </citation>
    <scope>NUCLEOTIDE SEQUENCE</scope>
    <source>
        <strain evidence="2">Rho-6.2</strain>
        <plasmid evidence="2">unnamed2</plasmid>
    </source>
</reference>
<feature type="region of interest" description="Disordered" evidence="1">
    <location>
        <begin position="1"/>
        <end position="32"/>
    </location>
</feature>
<sequence length="69" mass="7907">MEAAGSFKPKSSQRSDRENPGEPEEKFKKRHLGKNEFGIRKVFVKTLRRYKYGPYQTGGTCRCGRIVIG</sequence>